<dbReference type="PANTHER" id="PTHR48084">
    <property type="entry name" value="2-OXOGLUTARATE OXIDOREDUCTASE SUBUNIT KORB-RELATED"/>
    <property type="match status" value="1"/>
</dbReference>
<dbReference type="InterPro" id="IPR011766">
    <property type="entry name" value="TPP_enzyme_TPP-bd"/>
</dbReference>
<keyword evidence="1" id="KW-0560">Oxidoreductase</keyword>
<dbReference type="STRING" id="69014.TK1129"/>
<dbReference type="PANTHER" id="PTHR48084:SF1">
    <property type="entry name" value="2-OXOGLUTARATE SYNTHASE SUBUNIT KORB"/>
    <property type="match status" value="1"/>
</dbReference>
<dbReference type="Pfam" id="PF02775">
    <property type="entry name" value="TPP_enzyme_C"/>
    <property type="match status" value="1"/>
</dbReference>
<dbReference type="GO" id="GO:0006082">
    <property type="term" value="P:organic acid metabolic process"/>
    <property type="evidence" value="ECO:0007669"/>
    <property type="project" value="UniProtKB-ARBA"/>
</dbReference>
<dbReference type="InParanoid" id="Q5JE71"/>
<dbReference type="InterPro" id="IPR029061">
    <property type="entry name" value="THDP-binding"/>
</dbReference>
<dbReference type="PATRIC" id="fig|69014.16.peg.1106"/>
<keyword evidence="4" id="KW-1185">Reference proteome</keyword>
<dbReference type="AlphaFoldDB" id="Q5JE71"/>
<dbReference type="FunCoup" id="Q5JE71">
    <property type="interactions" value="43"/>
</dbReference>
<protein>
    <submittedName>
        <fullName evidence="3">2-oxoacid:ferredoxin oxidoreductases, beta subunit</fullName>
    </submittedName>
</protein>
<dbReference type="eggNOG" id="arCOG01599">
    <property type="taxonomic scope" value="Archaea"/>
</dbReference>
<evidence type="ECO:0000259" key="2">
    <source>
        <dbReference type="Pfam" id="PF02775"/>
    </source>
</evidence>
<sequence>MAKEIYSRYPMVKYLRKEALPTALCPGCGGGTVLNAFANAVDQLRIDPKDLVVVSGIGCSAWIASPYFLADTLHTTHGRAIAFATGVKVGLPDKKVVVISGDGDLASIGGNHLIHAARRNIDITVILVNNMIYGMTGGQVAPTTPFGAKTTTTPYRNIEHPLQISETVAAAGASYVARWTTAHVYQLIESIKKALQVKGFSLVEVVSQCPVQFGRRNRMKEPAEMLRWFLKNSVPISKAKKMSPEELEDKFVIGEFVNRERPEFVSELNKLIDEVQEHFGLKGEDDGV</sequence>
<dbReference type="GeneID" id="78447643"/>
<dbReference type="GO" id="GO:0030976">
    <property type="term" value="F:thiamine pyrophosphate binding"/>
    <property type="evidence" value="ECO:0007669"/>
    <property type="project" value="InterPro"/>
</dbReference>
<dbReference type="SUPFAM" id="SSF52518">
    <property type="entry name" value="Thiamin diphosphate-binding fold (THDP-binding)"/>
    <property type="match status" value="1"/>
</dbReference>
<dbReference type="EMBL" id="AP006878">
    <property type="protein sequence ID" value="BAD85318.1"/>
    <property type="molecule type" value="Genomic_DNA"/>
</dbReference>
<dbReference type="CDD" id="cd03375">
    <property type="entry name" value="TPP_OGFOR"/>
    <property type="match status" value="1"/>
</dbReference>
<reference evidence="3 4" key="1">
    <citation type="journal article" date="2005" name="Genome Res.">
        <title>Complete genome sequence of the hyperthermophilic archaeon Thermococcus kodakaraensis KOD1 and comparison with Pyrococcus genomes.</title>
        <authorList>
            <person name="Fukui T."/>
            <person name="Atomi H."/>
            <person name="Kanai T."/>
            <person name="Matsumi R."/>
            <person name="Fujiwara S."/>
            <person name="Imanaka T."/>
        </authorList>
    </citation>
    <scope>NUCLEOTIDE SEQUENCE [LARGE SCALE GENOMIC DNA]</scope>
    <source>
        <strain evidence="4">ATCC BAA-918 / JCM 12380 / KOD1</strain>
    </source>
</reference>
<dbReference type="Gene3D" id="3.40.50.970">
    <property type="match status" value="1"/>
</dbReference>
<dbReference type="EnsemblBacteria" id="BAD85318">
    <property type="protein sequence ID" value="BAD85318"/>
    <property type="gene ID" value="TK1129"/>
</dbReference>
<evidence type="ECO:0000256" key="1">
    <source>
        <dbReference type="ARBA" id="ARBA00023002"/>
    </source>
</evidence>
<accession>Q5JE71</accession>
<name>Q5JE71_THEKO</name>
<dbReference type="GO" id="GO:0016491">
    <property type="term" value="F:oxidoreductase activity"/>
    <property type="evidence" value="ECO:0000318"/>
    <property type="project" value="GO_Central"/>
</dbReference>
<evidence type="ECO:0000313" key="4">
    <source>
        <dbReference type="Proteomes" id="UP000000536"/>
    </source>
</evidence>
<dbReference type="Proteomes" id="UP000000536">
    <property type="component" value="Chromosome"/>
</dbReference>
<dbReference type="HOGENOM" id="CLU_048564_2_0_2"/>
<dbReference type="KEGG" id="tko:TK1129"/>
<evidence type="ECO:0000313" key="3">
    <source>
        <dbReference type="EMBL" id="BAD85318.1"/>
    </source>
</evidence>
<dbReference type="RefSeq" id="WP_011250080.1">
    <property type="nucleotide sequence ID" value="NC_006624.1"/>
</dbReference>
<dbReference type="GO" id="GO:0044272">
    <property type="term" value="P:sulfur compound biosynthetic process"/>
    <property type="evidence" value="ECO:0007669"/>
    <property type="project" value="UniProtKB-ARBA"/>
</dbReference>
<dbReference type="GO" id="GO:0016625">
    <property type="term" value="F:oxidoreductase activity, acting on the aldehyde or oxo group of donors, iron-sulfur protein as acceptor"/>
    <property type="evidence" value="ECO:0007669"/>
    <property type="project" value="UniProtKB-ARBA"/>
</dbReference>
<dbReference type="PhylomeDB" id="Q5JE71"/>
<dbReference type="OrthoDB" id="30755at2157"/>
<dbReference type="GO" id="GO:0045333">
    <property type="term" value="P:cellular respiration"/>
    <property type="evidence" value="ECO:0007669"/>
    <property type="project" value="UniProtKB-ARBA"/>
</dbReference>
<gene>
    <name evidence="3" type="ordered locus">TK1129</name>
</gene>
<feature type="domain" description="Thiamine pyrophosphate enzyme TPP-binding" evidence="2">
    <location>
        <begin position="57"/>
        <end position="205"/>
    </location>
</feature>
<dbReference type="InterPro" id="IPR051457">
    <property type="entry name" value="2-oxoacid:Fd_oxidoreductase"/>
</dbReference>
<proteinExistence type="predicted"/>
<organism evidence="3 4">
    <name type="scientific">Thermococcus kodakarensis (strain ATCC BAA-918 / JCM 12380 / KOD1)</name>
    <name type="common">Pyrococcus kodakaraensis (strain KOD1)</name>
    <dbReference type="NCBI Taxonomy" id="69014"/>
    <lineage>
        <taxon>Archaea</taxon>
        <taxon>Methanobacteriati</taxon>
        <taxon>Methanobacteriota</taxon>
        <taxon>Thermococci</taxon>
        <taxon>Thermococcales</taxon>
        <taxon>Thermococcaceae</taxon>
        <taxon>Thermococcus</taxon>
    </lineage>
</organism>